<keyword evidence="2" id="KW-0677">Repeat</keyword>
<feature type="region of interest" description="Disordered" evidence="6">
    <location>
        <begin position="603"/>
        <end position="624"/>
    </location>
</feature>
<dbReference type="PANTHER" id="PTHR24219:SF4">
    <property type="entry name" value="LIM DOMAIN-CONTAINING PROTEIN JUB"/>
    <property type="match status" value="1"/>
</dbReference>
<dbReference type="Proteomes" id="UP000694843">
    <property type="component" value="Unplaced"/>
</dbReference>
<feature type="domain" description="LIM zinc-binding" evidence="7">
    <location>
        <begin position="830"/>
        <end position="891"/>
    </location>
</feature>
<dbReference type="CDD" id="cd09355">
    <property type="entry name" value="LIM2_Ajuba_like"/>
    <property type="match status" value="1"/>
</dbReference>
<dbReference type="PANTHER" id="PTHR24219">
    <property type="entry name" value="LIM DOMAIN-CONTAINING PROTEIN JUB"/>
    <property type="match status" value="1"/>
</dbReference>
<dbReference type="RefSeq" id="XP_047739855.1">
    <property type="nucleotide sequence ID" value="XM_047883899.1"/>
</dbReference>
<dbReference type="InterPro" id="IPR047245">
    <property type="entry name" value="Ajuba-like_LIM1"/>
</dbReference>
<dbReference type="AlphaFoldDB" id="A0A8B7PLU6"/>
<dbReference type="InterPro" id="IPR001781">
    <property type="entry name" value="Znf_LIM"/>
</dbReference>
<feature type="region of interest" description="Disordered" evidence="6">
    <location>
        <begin position="683"/>
        <end position="786"/>
    </location>
</feature>
<feature type="compositionally biased region" description="Low complexity" evidence="6">
    <location>
        <begin position="310"/>
        <end position="321"/>
    </location>
</feature>
<evidence type="ECO:0000256" key="5">
    <source>
        <dbReference type="PROSITE-ProRule" id="PRU00125"/>
    </source>
</evidence>
<proteinExistence type="predicted"/>
<dbReference type="FunFam" id="2.10.110.10:FF:000037">
    <property type="entry name" value="LIM domain-containing protein 1"/>
    <property type="match status" value="1"/>
</dbReference>
<feature type="region of interest" description="Disordered" evidence="6">
    <location>
        <begin position="310"/>
        <end position="337"/>
    </location>
</feature>
<dbReference type="GO" id="GO:0001666">
    <property type="term" value="P:response to hypoxia"/>
    <property type="evidence" value="ECO:0007669"/>
    <property type="project" value="TreeGrafter"/>
</dbReference>
<feature type="compositionally biased region" description="Polar residues" evidence="6">
    <location>
        <begin position="708"/>
        <end position="738"/>
    </location>
</feature>
<sequence length="1043" mass="112771">MAAKYGKDASKEICSVPTTSIHNKILEDGNTIKTEDCFKTSNGNLKDLKSNEINCSKNGNAKSASATNLTISTPRVPQNQRGVGAIEALSKDPLVKTDLIGSDRSRKDVITENGVRSSSNTHLVLDSKSVVAASKFPTPINPSQLPITSEILCVTTNTSSSGYNTTSTCQVATYSDASKLYNNSVPKVSLVSNGHPTSALQPVNGQTYYSGHVKYEPPPIYSRGILCDSPHCSNSISSHNYLSNKLHGDSTINKQIENDEVIIKPHSLANLKLHTYENVAQCHNHNGVSCNDAIMIIENKYASTRSSVSSFDSKFSSPRSSLVNSHNISSLERKDSNKQICDQSSLGSFSPNNVPVYKSSSHSLNSSPLNLSHQLPPRIEQDLEGRQFLIPRNNAYVEENARQSGHWSYPVGTRGYYSNQYQQSFCQTPTCCLSHPCCTPVSTPIATPSPTSFNPPPPYPGKPTSRSSLSNSVDLNDSVLSLGSLRSASGVLASVNANHNYANIDVLKGNYNADQQLKLQYQYKHNFSGTDKSLTTTLPAPPPYPSSALQQNKSHLLIKQPLQPLQTQLCGSSCRLNCPYSNNPPVSAGPAGSISFLSGTSTATFSSQKSVPPPPPPPYSSNVVRSQLLRPSNHSGPSLPPYPSSAVRGLATACNTRPIHHHFVNPSEPPAIPYSSQVARQLISKKSAMSNPDSSSDSNPKCNNPDSLTGQMNNMSLSNDPAQATASDRLSKWQSKLNPSFKDGEDGSVTALSAAGGSTSSGGEASDTASEKSAVGSDKSRAKKSGKSLLPYNVTAKTMGMSEAERKLEALTQQIEAEMEKREQEGDYYGVCHTCGEKVRGAGQACQAMGNLYHTSCFICCSCGRALRGKAFYNVHGKVYCEEDYLYSGFQQTAEKCAICGHLIMEMILQAMGKSYHPGCFRCCICNECLDGVPFTVDVDNKIYCVHDYHRMFAPKCAACGKSITPVEGTGETVRVVSMDKDFHVDCYVCEHCGVQLTDEPEQRCYPLEGRLLCRTCHVHRLQSMGRGGAHHTLQDVGATYIE</sequence>
<dbReference type="OrthoDB" id="25414at2759"/>
<protein>
    <submittedName>
        <fullName evidence="9 10">Uncharacterized protein LOC108682326 isoform X1</fullName>
    </submittedName>
</protein>
<feature type="region of interest" description="Disordered" evidence="6">
    <location>
        <begin position="449"/>
        <end position="471"/>
    </location>
</feature>
<name>A0A8B7PLU6_HYAAZ</name>
<dbReference type="SMART" id="SM00132">
    <property type="entry name" value="LIM"/>
    <property type="match status" value="3"/>
</dbReference>
<evidence type="ECO:0000313" key="8">
    <source>
        <dbReference type="Proteomes" id="UP000694843"/>
    </source>
</evidence>
<organism evidence="8 9">
    <name type="scientific">Hyalella azteca</name>
    <name type="common">Amphipod</name>
    <dbReference type="NCBI Taxonomy" id="294128"/>
    <lineage>
        <taxon>Eukaryota</taxon>
        <taxon>Metazoa</taxon>
        <taxon>Ecdysozoa</taxon>
        <taxon>Arthropoda</taxon>
        <taxon>Crustacea</taxon>
        <taxon>Multicrustacea</taxon>
        <taxon>Malacostraca</taxon>
        <taxon>Eumalacostraca</taxon>
        <taxon>Peracarida</taxon>
        <taxon>Amphipoda</taxon>
        <taxon>Senticaudata</taxon>
        <taxon>Talitrida</taxon>
        <taxon>Talitroidea</taxon>
        <taxon>Hyalellidae</taxon>
        <taxon>Hyalella</taxon>
    </lineage>
</organism>
<dbReference type="GO" id="GO:0007010">
    <property type="term" value="P:cytoskeleton organization"/>
    <property type="evidence" value="ECO:0007669"/>
    <property type="project" value="TreeGrafter"/>
</dbReference>
<feature type="compositionally biased region" description="Low complexity" evidence="6">
    <location>
        <begin position="747"/>
        <end position="768"/>
    </location>
</feature>
<dbReference type="InterPro" id="IPR047247">
    <property type="entry name" value="Ajuba-like_LIM2"/>
</dbReference>
<dbReference type="GO" id="GO:0005634">
    <property type="term" value="C:nucleus"/>
    <property type="evidence" value="ECO:0007669"/>
    <property type="project" value="TreeGrafter"/>
</dbReference>
<dbReference type="GO" id="GO:0000932">
    <property type="term" value="C:P-body"/>
    <property type="evidence" value="ECO:0007669"/>
    <property type="project" value="TreeGrafter"/>
</dbReference>
<keyword evidence="4 5" id="KW-0440">LIM domain</keyword>
<keyword evidence="3 5" id="KW-0862">Zinc</keyword>
<dbReference type="GO" id="GO:0005912">
    <property type="term" value="C:adherens junction"/>
    <property type="evidence" value="ECO:0007669"/>
    <property type="project" value="TreeGrafter"/>
</dbReference>
<dbReference type="InterPro" id="IPR047248">
    <property type="entry name" value="Ajuba-like_LIM3"/>
</dbReference>
<dbReference type="CDD" id="cd09352">
    <property type="entry name" value="LIM1_Ajuba_like"/>
    <property type="match status" value="1"/>
</dbReference>
<dbReference type="FunFam" id="2.10.110.10:FF:000028">
    <property type="entry name" value="LIM domain-containing protein 1"/>
    <property type="match status" value="1"/>
</dbReference>
<keyword evidence="1 5" id="KW-0479">Metal-binding</keyword>
<feature type="domain" description="LIM zinc-binding" evidence="7">
    <location>
        <begin position="895"/>
        <end position="955"/>
    </location>
</feature>
<dbReference type="CDD" id="cd09438">
    <property type="entry name" value="LIM3_Ajuba_like"/>
    <property type="match status" value="1"/>
</dbReference>
<dbReference type="GO" id="GO:0005667">
    <property type="term" value="C:transcription regulator complex"/>
    <property type="evidence" value="ECO:0007669"/>
    <property type="project" value="TreeGrafter"/>
</dbReference>
<accession>A0A8B7PLU6</accession>
<feature type="compositionally biased region" description="Low complexity" evidence="6">
    <location>
        <begin position="684"/>
        <end position="707"/>
    </location>
</feature>
<reference evidence="9 10" key="1">
    <citation type="submission" date="2025-04" db="UniProtKB">
        <authorList>
            <consortium name="RefSeq"/>
        </authorList>
    </citation>
    <scope>IDENTIFICATION</scope>
    <source>
        <tissue evidence="9 10">Whole organism</tissue>
    </source>
</reference>
<dbReference type="PROSITE" id="PS50023">
    <property type="entry name" value="LIM_DOMAIN_2"/>
    <property type="match status" value="3"/>
</dbReference>
<evidence type="ECO:0000256" key="2">
    <source>
        <dbReference type="ARBA" id="ARBA00022737"/>
    </source>
</evidence>
<evidence type="ECO:0000259" key="7">
    <source>
        <dbReference type="PROSITE" id="PS50023"/>
    </source>
</evidence>
<dbReference type="SUPFAM" id="SSF57716">
    <property type="entry name" value="Glucocorticoid receptor-like (DNA-binding domain)"/>
    <property type="match status" value="3"/>
</dbReference>
<evidence type="ECO:0000313" key="9">
    <source>
        <dbReference type="RefSeq" id="XP_018026960.1"/>
    </source>
</evidence>
<gene>
    <name evidence="9 10" type="primary">LOC108682326</name>
</gene>
<dbReference type="GO" id="GO:0035331">
    <property type="term" value="P:negative regulation of hippo signaling"/>
    <property type="evidence" value="ECO:0007669"/>
    <property type="project" value="TreeGrafter"/>
</dbReference>
<evidence type="ECO:0000313" key="10">
    <source>
        <dbReference type="RefSeq" id="XP_047739855.1"/>
    </source>
</evidence>
<evidence type="ECO:0000256" key="4">
    <source>
        <dbReference type="ARBA" id="ARBA00023038"/>
    </source>
</evidence>
<dbReference type="Pfam" id="PF00412">
    <property type="entry name" value="LIM"/>
    <property type="match status" value="3"/>
</dbReference>
<evidence type="ECO:0000256" key="3">
    <source>
        <dbReference type="ARBA" id="ARBA00022833"/>
    </source>
</evidence>
<evidence type="ECO:0000256" key="1">
    <source>
        <dbReference type="ARBA" id="ARBA00022723"/>
    </source>
</evidence>
<feature type="domain" description="LIM zinc-binding" evidence="7">
    <location>
        <begin position="956"/>
        <end position="1024"/>
    </location>
</feature>
<dbReference type="KEGG" id="hazt:108682326"/>
<dbReference type="GeneID" id="108682326"/>
<keyword evidence="8" id="KW-1185">Reference proteome</keyword>
<dbReference type="GO" id="GO:0003714">
    <property type="term" value="F:transcription corepressor activity"/>
    <property type="evidence" value="ECO:0007669"/>
    <property type="project" value="TreeGrafter"/>
</dbReference>
<evidence type="ECO:0000256" key="6">
    <source>
        <dbReference type="SAM" id="MobiDB-lite"/>
    </source>
</evidence>
<dbReference type="GO" id="GO:0046872">
    <property type="term" value="F:metal ion binding"/>
    <property type="evidence" value="ECO:0007669"/>
    <property type="project" value="UniProtKB-KW"/>
</dbReference>
<dbReference type="RefSeq" id="XP_018026960.1">
    <property type="nucleotide sequence ID" value="XM_018171471.2"/>
</dbReference>
<dbReference type="InterPro" id="IPR047172">
    <property type="entry name" value="Ajuba-like"/>
</dbReference>
<dbReference type="Gene3D" id="2.10.110.10">
    <property type="entry name" value="Cysteine Rich Protein"/>
    <property type="match status" value="3"/>
</dbReference>